<evidence type="ECO:0008006" key="3">
    <source>
        <dbReference type="Google" id="ProtNLM"/>
    </source>
</evidence>
<dbReference type="EMBL" id="DS114657">
    <property type="protein sequence ID" value="EAX86414.1"/>
    <property type="molecule type" value="Genomic_DNA"/>
</dbReference>
<name>A2G8V4_TRIV3</name>
<dbReference type="InParanoid" id="A2G8V4"/>
<reference evidence="1" key="2">
    <citation type="journal article" date="2007" name="Science">
        <title>Draft genome sequence of the sexually transmitted pathogen Trichomonas vaginalis.</title>
        <authorList>
            <person name="Carlton J.M."/>
            <person name="Hirt R.P."/>
            <person name="Silva J.C."/>
            <person name="Delcher A.L."/>
            <person name="Schatz M."/>
            <person name="Zhao Q."/>
            <person name="Wortman J.R."/>
            <person name="Bidwell S.L."/>
            <person name="Alsmark U.C.M."/>
            <person name="Besteiro S."/>
            <person name="Sicheritz-Ponten T."/>
            <person name="Noel C.J."/>
            <person name="Dacks J.B."/>
            <person name="Foster P.G."/>
            <person name="Simillion C."/>
            <person name="Van de Peer Y."/>
            <person name="Miranda-Saavedra D."/>
            <person name="Barton G.J."/>
            <person name="Westrop G.D."/>
            <person name="Mueller S."/>
            <person name="Dessi D."/>
            <person name="Fiori P.L."/>
            <person name="Ren Q."/>
            <person name="Paulsen I."/>
            <person name="Zhang H."/>
            <person name="Bastida-Corcuera F.D."/>
            <person name="Simoes-Barbosa A."/>
            <person name="Brown M.T."/>
            <person name="Hayes R.D."/>
            <person name="Mukherjee M."/>
            <person name="Okumura C.Y."/>
            <person name="Schneider R."/>
            <person name="Smith A.J."/>
            <person name="Vanacova S."/>
            <person name="Villalvazo M."/>
            <person name="Haas B.J."/>
            <person name="Pertea M."/>
            <person name="Feldblyum T.V."/>
            <person name="Utterback T.R."/>
            <person name="Shu C.L."/>
            <person name="Osoegawa K."/>
            <person name="de Jong P.J."/>
            <person name="Hrdy I."/>
            <person name="Horvathova L."/>
            <person name="Zubacova Z."/>
            <person name="Dolezal P."/>
            <person name="Malik S.B."/>
            <person name="Logsdon J.M. Jr."/>
            <person name="Henze K."/>
            <person name="Gupta A."/>
            <person name="Wang C.C."/>
            <person name="Dunne R.L."/>
            <person name="Upcroft J.A."/>
            <person name="Upcroft P."/>
            <person name="White O."/>
            <person name="Salzberg S.L."/>
            <person name="Tang P."/>
            <person name="Chiu C.-H."/>
            <person name="Lee Y.-S."/>
            <person name="Embley T.M."/>
            <person name="Coombs G.H."/>
            <person name="Mottram J.C."/>
            <person name="Tachezy J."/>
            <person name="Fraser-Liggett C.M."/>
            <person name="Johnson P.J."/>
        </authorList>
    </citation>
    <scope>NUCLEOTIDE SEQUENCE [LARGE SCALE GENOMIC DNA]</scope>
    <source>
        <strain evidence="1">G3</strain>
    </source>
</reference>
<dbReference type="Gene3D" id="3.30.450.40">
    <property type="match status" value="1"/>
</dbReference>
<accession>A2G8V4</accession>
<dbReference type="Proteomes" id="UP000001542">
    <property type="component" value="Unassembled WGS sequence"/>
</dbReference>
<dbReference type="AlphaFoldDB" id="A2G8V4"/>
<dbReference type="SUPFAM" id="SSF109604">
    <property type="entry name" value="HD-domain/PDEase-like"/>
    <property type="match status" value="1"/>
</dbReference>
<dbReference type="InterPro" id="IPR029016">
    <property type="entry name" value="GAF-like_dom_sf"/>
</dbReference>
<dbReference type="VEuPathDB" id="TrichDB:TVAGG3_0021220"/>
<dbReference type="OrthoDB" id="295473at2759"/>
<dbReference type="SUPFAM" id="SSF55781">
    <property type="entry name" value="GAF domain-like"/>
    <property type="match status" value="2"/>
</dbReference>
<sequence>MITGRSAASVPVSTLKPLLIERPKTTMRQRVNTPANERKSSNEFSISNDPDLRCIQMSEIFDRIVYDSQLYSYVTVIEAYLKIAFQATKAIFWIYCPGSNEIYSRTLDIYTSCDQFPGFAILTNNVIQLSKNSPFSRGYQSDTRICNPNDIQLLFPIKTYKNIKALLQIIRSSDSNIFSNTDIQTALFFMEQFYRYSNGIFSDSSLYQFSMTLFTSSSNSQDPCDVLQSLFSSSIAEIWHFDAIRNKIEVYDPNIKTLVPVTAVKVGIVEHAIMNNEIIYEYNIKNNPYFSSEVDGLYEGTLFIVPYVMTANEKWALAFRGGYKKYSYIDELSAKALFPFIIKAINGYIEYEDKNIPSSRLQDLYNFGITVSSVTTTKDLIVTCQNILSLLADCEKVIMYVYDPRERVMRGKITNSSEDLQEIPVEKGISGHIILTGKRISLTDVNEKTEFYDPEIDSAPGLIPHGLVGCPIVNPTGTSVLGSLILINKSNSGNFILTYEKILTAASIFIGISLTNANKIEKCVKFSNNLINFVDSIKLNKANESDLIKLLMSLQSVTKWHRITVFTHNEDTKTTTKRINIGTDPQNFYGSKFAEICILKRRSTENDFNAICEMMSKQDAKKMVRLQTTTSIKVSQLFSTEKIPEIDEDINYLLIDIPIYRKESIVGALEVLCQNDIPSQERTLAGVIALAIERIIPFLDYDEYQENSKTNNHFIKEDEKDKTEIPQNLQLSSSQETFDLGGFDTISLVKVVFSIFSESDILKKFDIKSSDFYAFLVDLNGNSRKTYFEIFEQSIETMKTANYFLKQSKIEEIDKKKEFAMYLSCLFKCLVIEPETNAQTELEISSASSYKIGLMKGLKLLMKSQVVKNIPKSDVSFILKYLSLFMINYSMSMHTREISKITEALKGGEWDPADNEEHQDMLLIHFLRAADLSTISKTHVNHSFDLVRRCVAEGLPDMKFKDARTSISYSLSSIYSVFNVLSMAVPYLHQDVSIIINDIEKLKYAKL</sequence>
<gene>
    <name evidence="1" type="ORF">TVAG_009020</name>
</gene>
<dbReference type="GO" id="GO:0141162">
    <property type="term" value="P:negative regulation of cAMP/PKA signal transduction"/>
    <property type="evidence" value="ECO:0000318"/>
    <property type="project" value="GO_Central"/>
</dbReference>
<evidence type="ECO:0000313" key="1">
    <source>
        <dbReference type="EMBL" id="EAX86414.1"/>
    </source>
</evidence>
<dbReference type="InterPro" id="IPR036971">
    <property type="entry name" value="PDEase_catalytic_dom_sf"/>
</dbReference>
<dbReference type="GO" id="GO:0047555">
    <property type="term" value="F:3',5'-cyclic-GMP phosphodiesterase activity"/>
    <property type="evidence" value="ECO:0000318"/>
    <property type="project" value="GO_Central"/>
</dbReference>
<proteinExistence type="predicted"/>
<dbReference type="Gene3D" id="1.10.1300.10">
    <property type="entry name" value="3'5'-cyclic nucleotide phosphodiesterase, catalytic domain"/>
    <property type="match status" value="1"/>
</dbReference>
<dbReference type="VEuPathDB" id="TrichDB:TVAG_009020"/>
<organism evidence="1 2">
    <name type="scientific">Trichomonas vaginalis (strain ATCC PRA-98 / G3)</name>
    <dbReference type="NCBI Taxonomy" id="412133"/>
    <lineage>
        <taxon>Eukaryota</taxon>
        <taxon>Metamonada</taxon>
        <taxon>Parabasalia</taxon>
        <taxon>Trichomonadida</taxon>
        <taxon>Trichomonadidae</taxon>
        <taxon>Trichomonas</taxon>
    </lineage>
</organism>
<dbReference type="GO" id="GO:0004115">
    <property type="term" value="F:3',5'-cyclic-AMP phosphodiesterase activity"/>
    <property type="evidence" value="ECO:0000318"/>
    <property type="project" value="GO_Central"/>
</dbReference>
<keyword evidence="2" id="KW-1185">Reference proteome</keyword>
<dbReference type="GO" id="GO:0007165">
    <property type="term" value="P:signal transduction"/>
    <property type="evidence" value="ECO:0007669"/>
    <property type="project" value="InterPro"/>
</dbReference>
<protein>
    <recommendedName>
        <fullName evidence="3">GAF domain containing protein</fullName>
    </recommendedName>
</protein>
<reference evidence="1" key="1">
    <citation type="submission" date="2006-10" db="EMBL/GenBank/DDBJ databases">
        <authorList>
            <person name="Amadeo P."/>
            <person name="Zhao Q."/>
            <person name="Wortman J."/>
            <person name="Fraser-Liggett C."/>
            <person name="Carlton J."/>
        </authorList>
    </citation>
    <scope>NUCLEOTIDE SEQUENCE</scope>
    <source>
        <strain evidence="1">G3</strain>
    </source>
</reference>
<dbReference type="SMR" id="A2G8V4"/>
<evidence type="ECO:0000313" key="2">
    <source>
        <dbReference type="Proteomes" id="UP000001542"/>
    </source>
</evidence>